<evidence type="ECO:0000313" key="3">
    <source>
        <dbReference type="EMBL" id="QHS91342.1"/>
    </source>
</evidence>
<proteinExistence type="predicted"/>
<organism evidence="3">
    <name type="scientific">viral metagenome</name>
    <dbReference type="NCBI Taxonomy" id="1070528"/>
    <lineage>
        <taxon>unclassified sequences</taxon>
        <taxon>metagenomes</taxon>
        <taxon>organismal metagenomes</taxon>
    </lineage>
</organism>
<evidence type="ECO:0000259" key="2">
    <source>
        <dbReference type="Pfam" id="PF16903"/>
    </source>
</evidence>
<dbReference type="Pfam" id="PF16903">
    <property type="entry name" value="Capsid_N"/>
    <property type="match status" value="1"/>
</dbReference>
<dbReference type="InterPro" id="IPR007542">
    <property type="entry name" value="MCP_C"/>
</dbReference>
<protein>
    <submittedName>
        <fullName evidence="3">Uncharacterized protein</fullName>
    </submittedName>
</protein>
<reference evidence="3" key="1">
    <citation type="journal article" date="2020" name="Nature">
        <title>Giant virus diversity and host interactions through global metagenomics.</title>
        <authorList>
            <person name="Schulz F."/>
            <person name="Roux S."/>
            <person name="Paez-Espino D."/>
            <person name="Jungbluth S."/>
            <person name="Walsh D.A."/>
            <person name="Denef V.J."/>
            <person name="McMahon K.D."/>
            <person name="Konstantinidis K.T."/>
            <person name="Eloe-Fadrosh E.A."/>
            <person name="Kyrpides N.C."/>
            <person name="Woyke T."/>
        </authorList>
    </citation>
    <scope>NUCLEOTIDE SEQUENCE</scope>
    <source>
        <strain evidence="3">GVMAG-M-3300013004-44</strain>
    </source>
</reference>
<dbReference type="SUPFAM" id="SSF49749">
    <property type="entry name" value="Group II dsDNA viruses VP"/>
    <property type="match status" value="2"/>
</dbReference>
<dbReference type="Gene3D" id="2.70.9.10">
    <property type="entry name" value="Adenovirus Type 2 Hexon, domain 4"/>
    <property type="match status" value="1"/>
</dbReference>
<dbReference type="InterPro" id="IPR031654">
    <property type="entry name" value="Capsid_N"/>
</dbReference>
<dbReference type="InterPro" id="IPR038519">
    <property type="entry name" value="MCP_C_sf"/>
</dbReference>
<feature type="domain" description="Major capsid protein C-terminal" evidence="1">
    <location>
        <begin position="301"/>
        <end position="509"/>
    </location>
</feature>
<dbReference type="GO" id="GO:0005198">
    <property type="term" value="F:structural molecule activity"/>
    <property type="evidence" value="ECO:0007669"/>
    <property type="project" value="InterPro"/>
</dbReference>
<dbReference type="Gene3D" id="2.70.9.20">
    <property type="entry name" value="Major capsid protein Vp54"/>
    <property type="match status" value="1"/>
</dbReference>
<name>A0A6C0BH54_9ZZZZ</name>
<dbReference type="EMBL" id="MN739159">
    <property type="protein sequence ID" value="QHS91342.1"/>
    <property type="molecule type" value="Genomic_DNA"/>
</dbReference>
<accession>A0A6C0BH54</accession>
<evidence type="ECO:0000259" key="1">
    <source>
        <dbReference type="Pfam" id="PF04451"/>
    </source>
</evidence>
<dbReference type="InterPro" id="IPR016112">
    <property type="entry name" value="VP_dsDNA_II"/>
</dbReference>
<dbReference type="Pfam" id="PF04451">
    <property type="entry name" value="Capsid_NCLDV"/>
    <property type="match status" value="1"/>
</dbReference>
<dbReference type="AlphaFoldDB" id="A0A6C0BH54"/>
<sequence>MVASLLKVISSGIQDERFTFRETLYPFQKVWNKAGRFTTQWSRLDFENTPTFGNTAFFRILRKGHLVTRLFLVATMPDIYTTQRAAQIAAQQPQVFPQFGWTNSLGHALVQQLTLDIAAARVETIDSRLLEILDEFNTPLEKVPVMNELIRRKDHGFTEKSFGWAPNDLPTQQAYQEKVIVPLPLWFTRGDSGCALPIDAIPMDEVRVGITFRNVDGLYFTNTQLPANTSLDDGTSLWPLRNSKFYLENPVTTPDQTPISNANGPITMPLSLLLGECYIMAEYVYLDQNEANRFRLADLQVPVVQHYAMNPYDSQGLTNARIRLDIPNPTRDIFFMCNPYRAPSYNAPFLATRDMTGNINTTPNDAQYPWWPDALGLYSQRPTLFIRPGFALSNSEPISGYELDYQGSLVRFRTEGPALFRSIVPAYEQRKTPWINRYYYNFPFGIQNGYTPFSKTQGEANLDKITNRDLVLRFRTYSGNQSGTDVGRFVVYVYAETYNILRVYGGRAGLMFAF</sequence>
<feature type="domain" description="Major capsid protein N-terminal" evidence="2">
    <location>
        <begin position="27"/>
        <end position="222"/>
    </location>
</feature>